<name>A0A0A9WEN5_LYGHE</name>
<reference evidence="2" key="1">
    <citation type="journal article" date="2014" name="PLoS ONE">
        <title>Transcriptome-Based Identification of ABC Transporters in the Western Tarnished Plant Bug Lygus hesperus.</title>
        <authorList>
            <person name="Hull J.J."/>
            <person name="Chaney K."/>
            <person name="Geib S.M."/>
            <person name="Fabrick J.A."/>
            <person name="Brent C.S."/>
            <person name="Walsh D."/>
            <person name="Lavine L.C."/>
        </authorList>
    </citation>
    <scope>NUCLEOTIDE SEQUENCE</scope>
</reference>
<dbReference type="InterPro" id="IPR050951">
    <property type="entry name" value="Retrovirus_Pol_polyprotein"/>
</dbReference>
<organism evidence="2">
    <name type="scientific">Lygus hesperus</name>
    <name type="common">Western plant bug</name>
    <dbReference type="NCBI Taxonomy" id="30085"/>
    <lineage>
        <taxon>Eukaryota</taxon>
        <taxon>Metazoa</taxon>
        <taxon>Ecdysozoa</taxon>
        <taxon>Arthropoda</taxon>
        <taxon>Hexapoda</taxon>
        <taxon>Insecta</taxon>
        <taxon>Pterygota</taxon>
        <taxon>Neoptera</taxon>
        <taxon>Paraneoptera</taxon>
        <taxon>Hemiptera</taxon>
        <taxon>Heteroptera</taxon>
        <taxon>Panheteroptera</taxon>
        <taxon>Cimicomorpha</taxon>
        <taxon>Miridae</taxon>
        <taxon>Mirini</taxon>
        <taxon>Lygus</taxon>
    </lineage>
</organism>
<reference evidence="2" key="2">
    <citation type="submission" date="2014-07" db="EMBL/GenBank/DDBJ databases">
        <authorList>
            <person name="Hull J."/>
        </authorList>
    </citation>
    <scope>NUCLEOTIDE SEQUENCE</scope>
</reference>
<dbReference type="InterPro" id="IPR036397">
    <property type="entry name" value="RNaseH_sf"/>
</dbReference>
<evidence type="ECO:0000259" key="1">
    <source>
        <dbReference type="PROSITE" id="PS50994"/>
    </source>
</evidence>
<dbReference type="Gene3D" id="3.30.420.10">
    <property type="entry name" value="Ribonuclease H-like superfamily/Ribonuclease H"/>
    <property type="match status" value="1"/>
</dbReference>
<evidence type="ECO:0000313" key="2">
    <source>
        <dbReference type="EMBL" id="JAG06912.1"/>
    </source>
</evidence>
<dbReference type="GO" id="GO:0003676">
    <property type="term" value="F:nucleic acid binding"/>
    <property type="evidence" value="ECO:0007669"/>
    <property type="project" value="InterPro"/>
</dbReference>
<sequence length="112" mass="12915">ANQEEELLPQPVPTRPWMEVGSDIYHISGDDYLLIADSYSGFYDFAKLRNTSSTSIIEELKKWFSVHGVPDILLSDGGTQYNSFEFKQFEREWQFNQRISSPLFSRSNGLAE</sequence>
<dbReference type="PANTHER" id="PTHR37984">
    <property type="entry name" value="PROTEIN CBG26694"/>
    <property type="match status" value="1"/>
</dbReference>
<dbReference type="AlphaFoldDB" id="A0A0A9WEN5"/>
<proteinExistence type="predicted"/>
<dbReference type="InterPro" id="IPR012337">
    <property type="entry name" value="RNaseH-like_sf"/>
</dbReference>
<feature type="non-terminal residue" evidence="2">
    <location>
        <position position="112"/>
    </location>
</feature>
<dbReference type="InterPro" id="IPR001584">
    <property type="entry name" value="Integrase_cat-core"/>
</dbReference>
<feature type="domain" description="Integrase catalytic" evidence="1">
    <location>
        <begin position="12"/>
        <end position="112"/>
    </location>
</feature>
<gene>
    <name evidence="2" type="ORF">CM83_104189</name>
</gene>
<dbReference type="EMBL" id="GBHO01036692">
    <property type="protein sequence ID" value="JAG06912.1"/>
    <property type="molecule type" value="Transcribed_RNA"/>
</dbReference>
<protein>
    <submittedName>
        <fullName evidence="2">Uncharacterized protein K02A2.6</fullName>
    </submittedName>
</protein>
<dbReference type="PANTHER" id="PTHR37984:SF8">
    <property type="entry name" value="CCHC-TYPE DOMAIN-CONTAINING PROTEIN"/>
    <property type="match status" value="1"/>
</dbReference>
<accession>A0A0A9WEN5</accession>
<dbReference type="SUPFAM" id="SSF53098">
    <property type="entry name" value="Ribonuclease H-like"/>
    <property type="match status" value="1"/>
</dbReference>
<feature type="non-terminal residue" evidence="2">
    <location>
        <position position="1"/>
    </location>
</feature>
<dbReference type="PROSITE" id="PS50994">
    <property type="entry name" value="INTEGRASE"/>
    <property type="match status" value="1"/>
</dbReference>
<dbReference type="GO" id="GO:0015074">
    <property type="term" value="P:DNA integration"/>
    <property type="evidence" value="ECO:0007669"/>
    <property type="project" value="InterPro"/>
</dbReference>